<proteinExistence type="predicted"/>
<dbReference type="AlphaFoldDB" id="A0A836CF53"/>
<feature type="domain" description="HNH nuclease" evidence="1">
    <location>
        <begin position="245"/>
        <end position="290"/>
    </location>
</feature>
<protein>
    <recommendedName>
        <fullName evidence="1">HNH nuclease domain-containing protein</fullName>
    </recommendedName>
</protein>
<evidence type="ECO:0000313" key="2">
    <source>
        <dbReference type="EMBL" id="KAG5182903.1"/>
    </source>
</evidence>
<dbReference type="Gene3D" id="3.90.75.20">
    <property type="match status" value="2"/>
</dbReference>
<dbReference type="OrthoDB" id="447635at2759"/>
<dbReference type="InterPro" id="IPR044925">
    <property type="entry name" value="His-Me_finger_sf"/>
</dbReference>
<dbReference type="InterPro" id="IPR003647">
    <property type="entry name" value="Intron_nuc_1_rpt"/>
</dbReference>
<dbReference type="SUPFAM" id="SSF54060">
    <property type="entry name" value="His-Me finger endonucleases"/>
    <property type="match status" value="2"/>
</dbReference>
<evidence type="ECO:0000313" key="3">
    <source>
        <dbReference type="Proteomes" id="UP000664859"/>
    </source>
</evidence>
<gene>
    <name evidence="2" type="ORF">JKP88DRAFT_241207</name>
</gene>
<dbReference type="Proteomes" id="UP000664859">
    <property type="component" value="Unassembled WGS sequence"/>
</dbReference>
<reference evidence="2" key="1">
    <citation type="submission" date="2021-02" db="EMBL/GenBank/DDBJ databases">
        <title>First Annotated Genome of the Yellow-green Alga Tribonema minus.</title>
        <authorList>
            <person name="Mahan K.M."/>
        </authorList>
    </citation>
    <scope>NUCLEOTIDE SEQUENCE</scope>
    <source>
        <strain evidence="2">UTEX B ZZ1240</strain>
    </source>
</reference>
<dbReference type="Pfam" id="PF13392">
    <property type="entry name" value="HNH_3"/>
    <property type="match status" value="2"/>
</dbReference>
<dbReference type="InterPro" id="IPR003615">
    <property type="entry name" value="HNH_nuc"/>
</dbReference>
<sequence length="359" mass="38885">MVKRKLAEVTAADTTASGCKVLLGFPGYAATRDGHILNCRTGKQKKERGLQGYAVVSLMLQGKSHPKLVHTLVWSAFAGYCVPAGKSIDHINRVRSDNRLENLRLASGAQQAANSETRLGRARPIMHRAIVVSGEGGESMHSRLDSALLSSLAPHVNPLTVQRNVYTALKTGCSAYGRTFAYATSGLLEGSSHVWKAIPPGRIGGATGYYASDTGLVKLPNGRVTQGTLGQYKEYRVISIQRHEYRVHRLVADAHLPDDPARLVVNHIDGDKLNNAASNLERATHSENTRHAMRTGLMMRPCGVLVKRTSSCGKFTQNFDSVGAAARSVGHEAGRSNITACCQGRQKTAYGYTWTYADK</sequence>
<accession>A0A836CF53</accession>
<feature type="domain" description="HNH nuclease" evidence="1">
    <location>
        <begin position="67"/>
        <end position="112"/>
    </location>
</feature>
<dbReference type="InterPro" id="IPR036388">
    <property type="entry name" value="WH-like_DNA-bd_sf"/>
</dbReference>
<name>A0A836CF53_9STRA</name>
<organism evidence="2 3">
    <name type="scientific">Tribonema minus</name>
    <dbReference type="NCBI Taxonomy" id="303371"/>
    <lineage>
        <taxon>Eukaryota</taxon>
        <taxon>Sar</taxon>
        <taxon>Stramenopiles</taxon>
        <taxon>Ochrophyta</taxon>
        <taxon>PX clade</taxon>
        <taxon>Xanthophyceae</taxon>
        <taxon>Tribonematales</taxon>
        <taxon>Tribonemataceae</taxon>
        <taxon>Tribonema</taxon>
    </lineage>
</organism>
<dbReference type="SMART" id="SM00497">
    <property type="entry name" value="IENR1"/>
    <property type="match status" value="1"/>
</dbReference>
<evidence type="ECO:0000259" key="1">
    <source>
        <dbReference type="Pfam" id="PF13392"/>
    </source>
</evidence>
<dbReference type="Gene3D" id="1.10.10.10">
    <property type="entry name" value="Winged helix-like DNA-binding domain superfamily/Winged helix DNA-binding domain"/>
    <property type="match status" value="1"/>
</dbReference>
<comment type="caution">
    <text evidence="2">The sequence shown here is derived from an EMBL/GenBank/DDBJ whole genome shotgun (WGS) entry which is preliminary data.</text>
</comment>
<keyword evidence="3" id="KW-1185">Reference proteome</keyword>
<dbReference type="EMBL" id="JAFCMP010000223">
    <property type="protein sequence ID" value="KAG5182903.1"/>
    <property type="molecule type" value="Genomic_DNA"/>
</dbReference>